<organism evidence="1">
    <name type="scientific">mine drainage metagenome</name>
    <dbReference type="NCBI Taxonomy" id="410659"/>
    <lineage>
        <taxon>unclassified sequences</taxon>
        <taxon>metagenomes</taxon>
        <taxon>ecological metagenomes</taxon>
    </lineage>
</organism>
<accession>A0A1J5RUN5</accession>
<evidence type="ECO:0000313" key="1">
    <source>
        <dbReference type="EMBL" id="OIQ99984.1"/>
    </source>
</evidence>
<protein>
    <recommendedName>
        <fullName evidence="2">Glycosyl transferases group 1</fullName>
    </recommendedName>
</protein>
<proteinExistence type="predicted"/>
<evidence type="ECO:0008006" key="2">
    <source>
        <dbReference type="Google" id="ProtNLM"/>
    </source>
</evidence>
<dbReference type="EMBL" id="MLJW01000100">
    <property type="protein sequence ID" value="OIQ99984.1"/>
    <property type="molecule type" value="Genomic_DNA"/>
</dbReference>
<dbReference type="Gene3D" id="3.40.50.2000">
    <property type="entry name" value="Glycogen Phosphorylase B"/>
    <property type="match status" value="1"/>
</dbReference>
<dbReference type="SUPFAM" id="SSF53756">
    <property type="entry name" value="UDP-Glycosyltransferase/glycogen phosphorylase"/>
    <property type="match status" value="1"/>
</dbReference>
<dbReference type="AlphaFoldDB" id="A0A1J5RUN5"/>
<reference evidence="1" key="1">
    <citation type="submission" date="2016-10" db="EMBL/GenBank/DDBJ databases">
        <title>Sequence of Gallionella enrichment culture.</title>
        <authorList>
            <person name="Poehlein A."/>
            <person name="Muehling M."/>
            <person name="Daniel R."/>
        </authorList>
    </citation>
    <scope>NUCLEOTIDE SEQUENCE</scope>
</reference>
<name>A0A1J5RUN5_9ZZZZ</name>
<gene>
    <name evidence="1" type="ORF">GALL_180000</name>
</gene>
<sequence>MADTFYEDIRRWLGQTSVITNYRKIQSTRELPKYSAINTELSNRKQKSIVYLCPSINVPQGGVKVIYNQAAIINEMKGQLAASILHPYNPKFTCTWFASGAPIKKDNKFDKALDFVMIPEFWAVPHARLLHKLGIRYGIYVQGGYIISRNSGEELDDAYHNASLILAISDDTVECINMAFPECVNKVYRVHCSVNPEKFSASSKKENIISYMPRRLKAHSQLVTFFLRKMIPQHWRIESIDGLNEDEVAAILGKSKIFLSFSELEGFSLPPVEAALSGCSVIGYTGEGAKEYWDKEIFTEIYSGDIKAFVNAVLNKIGELDSSTYVENSTAIQNLANKYSTKVEKLDMQFVSNKILEILN</sequence>
<comment type="caution">
    <text evidence="1">The sequence shown here is derived from an EMBL/GenBank/DDBJ whole genome shotgun (WGS) entry which is preliminary data.</text>
</comment>